<dbReference type="GO" id="GO:0006882">
    <property type="term" value="P:intracellular zinc ion homeostasis"/>
    <property type="evidence" value="ECO:0007669"/>
    <property type="project" value="TreeGrafter"/>
</dbReference>
<dbReference type="GO" id="GO:0015093">
    <property type="term" value="F:ferrous iron transmembrane transporter activity"/>
    <property type="evidence" value="ECO:0007669"/>
    <property type="project" value="TreeGrafter"/>
</dbReference>
<dbReference type="EMBL" id="PZJJ01000007">
    <property type="protein sequence ID" value="PTL39431.1"/>
    <property type="molecule type" value="Genomic_DNA"/>
</dbReference>
<evidence type="ECO:0000256" key="3">
    <source>
        <dbReference type="ARBA" id="ARBA00022448"/>
    </source>
</evidence>
<dbReference type="PANTHER" id="PTHR43840:SF15">
    <property type="entry name" value="MITOCHONDRIAL METAL TRANSPORTER 1-RELATED"/>
    <property type="match status" value="1"/>
</dbReference>
<gene>
    <name evidence="9" type="ORF">C6Y45_06270</name>
</gene>
<sequence>MKTKRRSSCIILCRGQYYYEVKRMNNDKEKNLLWVSVAAAILFSGAGIILGILFQSQMILFDGLYSLISVVLSYMSLLAAGFMSKADWKRFPFGKDSVEPLVVLIKYAVILILVAASFLAAAAALFQGGREMQVGPAFVYSLIGMSACLGVFYFLKRYAEKGSALIKAEANQWLMDSLVSVGVFIGFLAAFLLQITETALWLIPYIDPLMVIAVSFYFLQFPLKEMKKALREVLEMSPEGPVQKRIESSVQEVKDEYGIEESFLRVTKVGRTIWVEIDFVTASDDLGSLKIQDQIREKIAGSMNDAAPKKWLTVSFMKDRRWALEE</sequence>
<keyword evidence="10" id="KW-1185">Reference proteome</keyword>
<dbReference type="NCBIfam" id="TIGR01297">
    <property type="entry name" value="CDF"/>
    <property type="match status" value="1"/>
</dbReference>
<evidence type="ECO:0000256" key="5">
    <source>
        <dbReference type="ARBA" id="ARBA00022989"/>
    </source>
</evidence>
<feature type="transmembrane region" description="Helical" evidence="7">
    <location>
        <begin position="199"/>
        <end position="219"/>
    </location>
</feature>
<proteinExistence type="inferred from homology"/>
<dbReference type="GO" id="GO:0005886">
    <property type="term" value="C:plasma membrane"/>
    <property type="evidence" value="ECO:0007669"/>
    <property type="project" value="TreeGrafter"/>
</dbReference>
<feature type="transmembrane region" description="Helical" evidence="7">
    <location>
        <begin position="175"/>
        <end position="193"/>
    </location>
</feature>
<dbReference type="PANTHER" id="PTHR43840">
    <property type="entry name" value="MITOCHONDRIAL METAL TRANSPORTER 1-RELATED"/>
    <property type="match status" value="1"/>
</dbReference>
<evidence type="ECO:0000256" key="6">
    <source>
        <dbReference type="ARBA" id="ARBA00023136"/>
    </source>
</evidence>
<dbReference type="SUPFAM" id="SSF161111">
    <property type="entry name" value="Cation efflux protein transmembrane domain-like"/>
    <property type="match status" value="1"/>
</dbReference>
<dbReference type="GO" id="GO:0015341">
    <property type="term" value="F:zinc efflux antiporter activity"/>
    <property type="evidence" value="ECO:0007669"/>
    <property type="project" value="TreeGrafter"/>
</dbReference>
<evidence type="ECO:0000256" key="4">
    <source>
        <dbReference type="ARBA" id="ARBA00022692"/>
    </source>
</evidence>
<evidence type="ECO:0000256" key="2">
    <source>
        <dbReference type="ARBA" id="ARBA00008114"/>
    </source>
</evidence>
<feature type="transmembrane region" description="Helical" evidence="7">
    <location>
        <begin position="138"/>
        <end position="155"/>
    </location>
</feature>
<dbReference type="OrthoDB" id="2388015at2"/>
<keyword evidence="5 7" id="KW-1133">Transmembrane helix</keyword>
<organism evidence="9 10">
    <name type="scientific">Alkalicoccus saliphilus</name>
    <dbReference type="NCBI Taxonomy" id="200989"/>
    <lineage>
        <taxon>Bacteria</taxon>
        <taxon>Bacillati</taxon>
        <taxon>Bacillota</taxon>
        <taxon>Bacilli</taxon>
        <taxon>Bacillales</taxon>
        <taxon>Bacillaceae</taxon>
        <taxon>Alkalicoccus</taxon>
    </lineage>
</organism>
<name>A0A2T4U7Q3_9BACI</name>
<evidence type="ECO:0000313" key="9">
    <source>
        <dbReference type="EMBL" id="PTL39431.1"/>
    </source>
</evidence>
<dbReference type="Gene3D" id="1.20.1510.10">
    <property type="entry name" value="Cation efflux protein transmembrane domain"/>
    <property type="match status" value="1"/>
</dbReference>
<evidence type="ECO:0000256" key="7">
    <source>
        <dbReference type="SAM" id="Phobius"/>
    </source>
</evidence>
<comment type="similarity">
    <text evidence="2">Belongs to the cation diffusion facilitator (CDF) transporter (TC 2.A.4) family.</text>
</comment>
<keyword evidence="4 7" id="KW-0812">Transmembrane</keyword>
<reference evidence="9 10" key="1">
    <citation type="submission" date="2018-03" db="EMBL/GenBank/DDBJ databases">
        <title>Alkalicoccus saliphilus sp. nov., isolated from a mineral pool.</title>
        <authorList>
            <person name="Zhao B."/>
        </authorList>
    </citation>
    <scope>NUCLEOTIDE SEQUENCE [LARGE SCALE GENOMIC DNA]</scope>
    <source>
        <strain evidence="9 10">6AG</strain>
    </source>
</reference>
<comment type="caution">
    <text evidence="9">The sequence shown here is derived from an EMBL/GenBank/DDBJ whole genome shotgun (WGS) entry which is preliminary data.</text>
</comment>
<keyword evidence="3" id="KW-0813">Transport</keyword>
<evidence type="ECO:0000256" key="1">
    <source>
        <dbReference type="ARBA" id="ARBA00004141"/>
    </source>
</evidence>
<dbReference type="InterPro" id="IPR058533">
    <property type="entry name" value="Cation_efflux_TM"/>
</dbReference>
<evidence type="ECO:0000259" key="8">
    <source>
        <dbReference type="Pfam" id="PF01545"/>
    </source>
</evidence>
<feature type="transmembrane region" description="Helical" evidence="7">
    <location>
        <begin position="32"/>
        <end position="52"/>
    </location>
</feature>
<feature type="transmembrane region" description="Helical" evidence="7">
    <location>
        <begin position="104"/>
        <end position="126"/>
    </location>
</feature>
<dbReference type="InterPro" id="IPR002524">
    <property type="entry name" value="Cation_efflux"/>
</dbReference>
<feature type="domain" description="Cation efflux protein transmembrane" evidence="8">
    <location>
        <begin position="33"/>
        <end position="232"/>
    </location>
</feature>
<dbReference type="InterPro" id="IPR050291">
    <property type="entry name" value="CDF_Transporter"/>
</dbReference>
<dbReference type="GO" id="GO:0015086">
    <property type="term" value="F:cadmium ion transmembrane transporter activity"/>
    <property type="evidence" value="ECO:0007669"/>
    <property type="project" value="TreeGrafter"/>
</dbReference>
<dbReference type="Proteomes" id="UP000240509">
    <property type="component" value="Unassembled WGS sequence"/>
</dbReference>
<accession>A0A2T4U7Q3</accession>
<protein>
    <submittedName>
        <fullName evidence="9">Cation transporter</fullName>
    </submittedName>
</protein>
<feature type="transmembrane region" description="Helical" evidence="7">
    <location>
        <begin position="64"/>
        <end position="83"/>
    </location>
</feature>
<dbReference type="Pfam" id="PF01545">
    <property type="entry name" value="Cation_efflux"/>
    <property type="match status" value="1"/>
</dbReference>
<dbReference type="InterPro" id="IPR027469">
    <property type="entry name" value="Cation_efflux_TMD_sf"/>
</dbReference>
<keyword evidence="6 7" id="KW-0472">Membrane</keyword>
<comment type="subcellular location">
    <subcellularLocation>
        <location evidence="1">Membrane</location>
        <topology evidence="1">Multi-pass membrane protein</topology>
    </subcellularLocation>
</comment>
<evidence type="ECO:0000313" key="10">
    <source>
        <dbReference type="Proteomes" id="UP000240509"/>
    </source>
</evidence>
<dbReference type="AlphaFoldDB" id="A0A2T4U7Q3"/>